<name>A0A4S3KKH8_9GAMM</name>
<dbReference type="AlphaFoldDB" id="A0A4S3KKH8"/>
<accession>A0A4S3KKH8</accession>
<proteinExistence type="predicted"/>
<dbReference type="OrthoDB" id="5295974at2"/>
<dbReference type="STRING" id="993689.GCA_002077135_02423"/>
<dbReference type="RefSeq" id="WP_081128058.1">
    <property type="nucleotide sequence ID" value="NZ_LDOS01000002.1"/>
</dbReference>
<gene>
    <name evidence="1" type="ORF">B1806_11450</name>
</gene>
<dbReference type="EMBL" id="MWQO01000040">
    <property type="protein sequence ID" value="THD09335.1"/>
    <property type="molecule type" value="Genomic_DNA"/>
</dbReference>
<evidence type="ECO:0008006" key="3">
    <source>
        <dbReference type="Google" id="ProtNLM"/>
    </source>
</evidence>
<comment type="caution">
    <text evidence="1">The sequence shown here is derived from an EMBL/GenBank/DDBJ whole genome shotgun (WGS) entry which is preliminary data.</text>
</comment>
<protein>
    <recommendedName>
        <fullName evidence="3">Phosphoglycerate mutase</fullName>
    </recommendedName>
</protein>
<evidence type="ECO:0000313" key="2">
    <source>
        <dbReference type="Proteomes" id="UP000307749"/>
    </source>
</evidence>
<dbReference type="Proteomes" id="UP000307749">
    <property type="component" value="Unassembled WGS sequence"/>
</dbReference>
<organism evidence="1 2">
    <name type="scientific">Metallibacterium scheffleri</name>
    <dbReference type="NCBI Taxonomy" id="993689"/>
    <lineage>
        <taxon>Bacteria</taxon>
        <taxon>Pseudomonadati</taxon>
        <taxon>Pseudomonadota</taxon>
        <taxon>Gammaproteobacteria</taxon>
        <taxon>Lysobacterales</taxon>
        <taxon>Rhodanobacteraceae</taxon>
        <taxon>Metallibacterium</taxon>
    </lineage>
</organism>
<sequence>MNTHTLLLPPLARLADELALRRLLGRGDRLPAQPPGLLAALGELFALPGTALPVAALLREAAAHDAGDSVWLCADPAWVQAEMSGARLLACGTLGLTRVEAEDLARPLRPLLGDAGMLLEITSPDRWQLRLPTGSPLPRFAAPEAVLGEQLLPHLPQGVEGRRWRALFTELQVLLHQHSRNRVRAQQGLAPVNALWLWGGGALPARPRTALTQVRSIDALVRALAQHAGISIVDGSLPARASGDRCSDLAALDPQSARAAIAQAARALHRDEILRLAFIDGARWRIRAAQRWRFWRRAWRP</sequence>
<evidence type="ECO:0000313" key="1">
    <source>
        <dbReference type="EMBL" id="THD09335.1"/>
    </source>
</evidence>
<keyword evidence="2" id="KW-1185">Reference proteome</keyword>
<reference evidence="1 2" key="1">
    <citation type="submission" date="2017-02" db="EMBL/GenBank/DDBJ databases">
        <title>Whole genome sequencing of Metallibacterium scheffleri DSM 24874 (T).</title>
        <authorList>
            <person name="Kumar S."/>
            <person name="Patil P."/>
            <person name="Patil P.B."/>
        </authorList>
    </citation>
    <scope>NUCLEOTIDE SEQUENCE [LARGE SCALE GENOMIC DNA]</scope>
    <source>
        <strain evidence="1 2">DSM 24874</strain>
    </source>
</reference>